<evidence type="ECO:0000313" key="1">
    <source>
        <dbReference type="EMBL" id="SSA35838.1"/>
    </source>
</evidence>
<protein>
    <submittedName>
        <fullName evidence="1">Predicted nucleotidyltransferase</fullName>
    </submittedName>
</protein>
<proteinExistence type="predicted"/>
<dbReference type="PANTHER" id="PTHR34817">
    <property type="entry name" value="NUCLEOTIDYLTRANSFERASE"/>
    <property type="match status" value="1"/>
</dbReference>
<dbReference type="Proteomes" id="UP000250028">
    <property type="component" value="Unassembled WGS sequence"/>
</dbReference>
<reference evidence="2" key="1">
    <citation type="submission" date="2016-10" db="EMBL/GenBank/DDBJ databases">
        <authorList>
            <person name="Varghese N."/>
            <person name="Submissions S."/>
        </authorList>
    </citation>
    <scope>NUCLEOTIDE SEQUENCE [LARGE SCALE GENOMIC DNA]</scope>
    <source>
        <strain evidence="2">DSM 22951</strain>
    </source>
</reference>
<dbReference type="GO" id="GO:0016740">
    <property type="term" value="F:transferase activity"/>
    <property type="evidence" value="ECO:0007669"/>
    <property type="project" value="UniProtKB-KW"/>
</dbReference>
<dbReference type="EMBL" id="UESZ01000001">
    <property type="protein sequence ID" value="SSA35838.1"/>
    <property type="molecule type" value="Genomic_DNA"/>
</dbReference>
<accession>A0A2Y8ZX12</accession>
<dbReference type="RefSeq" id="WP_109687370.1">
    <property type="nucleotide sequence ID" value="NZ_QGDN01000001.1"/>
</dbReference>
<keyword evidence="1" id="KW-0808">Transferase</keyword>
<organism evidence="1 2">
    <name type="scientific">Branchiibius hedensis</name>
    <dbReference type="NCBI Taxonomy" id="672460"/>
    <lineage>
        <taxon>Bacteria</taxon>
        <taxon>Bacillati</taxon>
        <taxon>Actinomycetota</taxon>
        <taxon>Actinomycetes</taxon>
        <taxon>Micrococcales</taxon>
        <taxon>Dermacoccaceae</taxon>
        <taxon>Branchiibius</taxon>
    </lineage>
</organism>
<dbReference type="PANTHER" id="PTHR34817:SF1">
    <property type="entry name" value="NUCLEOTIDYLTRANSFERASE"/>
    <property type="match status" value="1"/>
</dbReference>
<keyword evidence="2" id="KW-1185">Reference proteome</keyword>
<sequence length="264" mass="29318">MSTKTSPNVSHGDRDVALANEILRVTVGSGAHGMAIEGHDDNDEMGVYVQHPAQLLGLSPTASHYVSRTQPEGSRSGPGDTDLVIYALRKFIRLAAAGNPTILIPFWSPSSDLLVSTPLGDELRSLRSQFATRQAGRRFLGYLDGQRDRLLGRGRQSRVPNRPELVAAHGYDTKYASHALRLGLQGIELITTGQLSLPLRSEDLEPCMEIKRGQVGYDEALRRIDDVRSRLAELLDGQVAVRDEPDMDVVNNWMVHAHRRHWDW</sequence>
<dbReference type="Pfam" id="PF10127">
    <property type="entry name" value="RlaP"/>
    <property type="match status" value="1"/>
</dbReference>
<dbReference type="InterPro" id="IPR018775">
    <property type="entry name" value="RlaP"/>
</dbReference>
<gene>
    <name evidence="1" type="ORF">SAMN04489750_3213</name>
</gene>
<dbReference type="AlphaFoldDB" id="A0A2Y8ZX12"/>
<name>A0A2Y8ZX12_9MICO</name>
<dbReference type="OrthoDB" id="243791at2"/>
<evidence type="ECO:0000313" key="2">
    <source>
        <dbReference type="Proteomes" id="UP000250028"/>
    </source>
</evidence>